<feature type="compositionally biased region" description="Basic and acidic residues" evidence="1">
    <location>
        <begin position="178"/>
        <end position="189"/>
    </location>
</feature>
<comment type="caution">
    <text evidence="2">The sequence shown here is derived from an EMBL/GenBank/DDBJ whole genome shotgun (WGS) entry which is preliminary data.</text>
</comment>
<dbReference type="AlphaFoldDB" id="A0A918LCR2"/>
<evidence type="ECO:0008006" key="4">
    <source>
        <dbReference type="Google" id="ProtNLM"/>
    </source>
</evidence>
<evidence type="ECO:0000313" key="2">
    <source>
        <dbReference type="EMBL" id="GGS30033.1"/>
    </source>
</evidence>
<reference evidence="2" key="2">
    <citation type="submission" date="2020-09" db="EMBL/GenBank/DDBJ databases">
        <authorList>
            <person name="Sun Q."/>
            <person name="Ohkuma M."/>
        </authorList>
    </citation>
    <scope>NUCLEOTIDE SEQUENCE</scope>
    <source>
        <strain evidence="2">JCM 3276</strain>
    </source>
</reference>
<evidence type="ECO:0000313" key="3">
    <source>
        <dbReference type="Proteomes" id="UP000660680"/>
    </source>
</evidence>
<proteinExistence type="predicted"/>
<dbReference type="Proteomes" id="UP000660680">
    <property type="component" value="Unassembled WGS sequence"/>
</dbReference>
<gene>
    <name evidence="2" type="ORF">GCM10010171_24330</name>
</gene>
<reference evidence="2" key="1">
    <citation type="journal article" date="2014" name="Int. J. Syst. Evol. Microbiol.">
        <title>Complete genome sequence of Corynebacterium casei LMG S-19264T (=DSM 44701T), isolated from a smear-ripened cheese.</title>
        <authorList>
            <consortium name="US DOE Joint Genome Institute (JGI-PGF)"/>
            <person name="Walter F."/>
            <person name="Albersmeier A."/>
            <person name="Kalinowski J."/>
            <person name="Ruckert C."/>
        </authorList>
    </citation>
    <scope>NUCLEOTIDE SEQUENCE</scope>
    <source>
        <strain evidence="2">JCM 3276</strain>
    </source>
</reference>
<accession>A0A918LCR2</accession>
<name>A0A918LCR2_9PSEU</name>
<organism evidence="2 3">
    <name type="scientific">Actinokineospora fastidiosa</name>
    <dbReference type="NCBI Taxonomy" id="1816"/>
    <lineage>
        <taxon>Bacteria</taxon>
        <taxon>Bacillati</taxon>
        <taxon>Actinomycetota</taxon>
        <taxon>Actinomycetes</taxon>
        <taxon>Pseudonocardiales</taxon>
        <taxon>Pseudonocardiaceae</taxon>
        <taxon>Actinokineospora</taxon>
    </lineage>
</organism>
<dbReference type="InterPro" id="IPR022062">
    <property type="entry name" value="DUF3618"/>
</dbReference>
<protein>
    <recommendedName>
        <fullName evidence="4">DUF3618 domain-containing protein</fullName>
    </recommendedName>
</protein>
<dbReference type="Pfam" id="PF12277">
    <property type="entry name" value="DUF3618"/>
    <property type="match status" value="1"/>
</dbReference>
<feature type="region of interest" description="Disordered" evidence="1">
    <location>
        <begin position="130"/>
        <end position="198"/>
    </location>
</feature>
<evidence type="ECO:0000256" key="1">
    <source>
        <dbReference type="SAM" id="MobiDB-lite"/>
    </source>
</evidence>
<keyword evidence="3" id="KW-1185">Reference proteome</keyword>
<sequence length="198" mass="21173">MGTTPDHISADIRRTRAELSHNFDRLVDKTSPKRIAHRQGDKARRGLGRFRERVMGTMDDAKHSMSDGAGTVREQAHHAAEAAREAPQRVRAETQGSPLAAGLIAFGAGLLTAGLLPATDEERKAARQVRDKVQDSDQLESLKQQAAETAKGIGADVGETAKHAAHNVQETTAAAAREVGDKARDEGGRTADQAKSGR</sequence>
<dbReference type="EMBL" id="BMRB01000002">
    <property type="protein sequence ID" value="GGS30033.1"/>
    <property type="molecule type" value="Genomic_DNA"/>
</dbReference>
<dbReference type="RefSeq" id="WP_189210524.1">
    <property type="nucleotide sequence ID" value="NZ_BMRB01000002.1"/>
</dbReference>